<dbReference type="AlphaFoldDB" id="A0AAE1URZ0"/>
<reference evidence="1" key="1">
    <citation type="submission" date="2023-11" db="EMBL/GenBank/DDBJ databases">
        <title>Genome assemblies of two species of porcelain crab, Petrolisthes cinctipes and Petrolisthes manimaculis (Anomura: Porcellanidae).</title>
        <authorList>
            <person name="Angst P."/>
        </authorList>
    </citation>
    <scope>NUCLEOTIDE SEQUENCE</scope>
    <source>
        <strain evidence="1">PB745_02</strain>
        <tissue evidence="1">Gill</tissue>
    </source>
</reference>
<dbReference type="Proteomes" id="UP001292094">
    <property type="component" value="Unassembled WGS sequence"/>
</dbReference>
<sequence length="80" mass="9265">MAHNPTITEKKRFHQLSLRKVAKSPMKLVPQATVSLRNVQSYSKRHLHNTSETNAKLSTIHKKYIYMTPPQHRTNSRSSP</sequence>
<dbReference type="EMBL" id="JAWZYT010000072">
    <property type="protein sequence ID" value="KAK4328520.1"/>
    <property type="molecule type" value="Genomic_DNA"/>
</dbReference>
<keyword evidence="2" id="KW-1185">Reference proteome</keyword>
<comment type="caution">
    <text evidence="1">The sequence shown here is derived from an EMBL/GenBank/DDBJ whole genome shotgun (WGS) entry which is preliminary data.</text>
</comment>
<evidence type="ECO:0000313" key="2">
    <source>
        <dbReference type="Proteomes" id="UP001292094"/>
    </source>
</evidence>
<evidence type="ECO:0000313" key="1">
    <source>
        <dbReference type="EMBL" id="KAK4328520.1"/>
    </source>
</evidence>
<name>A0AAE1URZ0_9EUCA</name>
<proteinExistence type="predicted"/>
<protein>
    <submittedName>
        <fullName evidence="1">Uncharacterized protein</fullName>
    </submittedName>
</protein>
<organism evidence="1 2">
    <name type="scientific">Petrolisthes manimaculis</name>
    <dbReference type="NCBI Taxonomy" id="1843537"/>
    <lineage>
        <taxon>Eukaryota</taxon>
        <taxon>Metazoa</taxon>
        <taxon>Ecdysozoa</taxon>
        <taxon>Arthropoda</taxon>
        <taxon>Crustacea</taxon>
        <taxon>Multicrustacea</taxon>
        <taxon>Malacostraca</taxon>
        <taxon>Eumalacostraca</taxon>
        <taxon>Eucarida</taxon>
        <taxon>Decapoda</taxon>
        <taxon>Pleocyemata</taxon>
        <taxon>Anomura</taxon>
        <taxon>Galatheoidea</taxon>
        <taxon>Porcellanidae</taxon>
        <taxon>Petrolisthes</taxon>
    </lineage>
</organism>
<gene>
    <name evidence="1" type="ORF">Pmani_000998</name>
</gene>
<accession>A0AAE1URZ0</accession>